<dbReference type="PROSITE" id="PS00086">
    <property type="entry name" value="CYTOCHROME_P450"/>
    <property type="match status" value="1"/>
</dbReference>
<dbReference type="PANTHER" id="PTHR47797">
    <property type="entry name" value="DEHYDROGENASE, PUTATIVE (AFU_ORTHOLOGUE AFUA_8G05805)-RELATED"/>
    <property type="match status" value="1"/>
</dbReference>
<dbReference type="SUPFAM" id="SSF49344">
    <property type="entry name" value="CBD9-like"/>
    <property type="match status" value="1"/>
</dbReference>
<evidence type="ECO:0000256" key="4">
    <source>
        <dbReference type="SAM" id="Phobius"/>
    </source>
</evidence>
<dbReference type="SUPFAM" id="SSF48264">
    <property type="entry name" value="Cytochrome P450"/>
    <property type="match status" value="1"/>
</dbReference>
<evidence type="ECO:0000259" key="6">
    <source>
        <dbReference type="SMART" id="SM00664"/>
    </source>
</evidence>
<keyword evidence="3" id="KW-0349">Heme</keyword>
<comment type="caution">
    <text evidence="7">The sequence shown here is derived from an EMBL/GenBank/DDBJ whole genome shotgun (WGS) entry which is preliminary data.</text>
</comment>
<dbReference type="GO" id="GO:0016705">
    <property type="term" value="F:oxidoreductase activity, acting on paired donors, with incorporation or reduction of molecular oxygen"/>
    <property type="evidence" value="ECO:0007669"/>
    <property type="project" value="InterPro"/>
</dbReference>
<dbReference type="Gene3D" id="2.60.40.1210">
    <property type="entry name" value="Cellobiose dehydrogenase, cytochrome domain"/>
    <property type="match status" value="1"/>
</dbReference>
<keyword evidence="5" id="KW-0732">Signal</keyword>
<dbReference type="GO" id="GO:0005506">
    <property type="term" value="F:iron ion binding"/>
    <property type="evidence" value="ECO:0007669"/>
    <property type="project" value="InterPro"/>
</dbReference>
<sequence>MKSLSSIAITAALALFAGQTSASPTSYCNGKSNKVCYTWAVPSSTASSNSGNIYIRIQAPVEYQWVGLGTGDQMSGSTMFVIYQDGHGGVTLSTRLGHGHEMPMHNRMRSMQLLKGSGVHNNTMVANIACGDLGNMHYKQSNHWISAWKSGKALNTTDIDADITEHDEHNSFTVDFSKAVVTSGGNPLGHMSTDPPSDAETGGGGGDDRVATIHGIVMSVVFLLGYPLGSLLMPLLSKWFIHASWQIVVFIGMWIGFALGKIAADRENYWFTQPHVIIGTVVCGLMIVQPILGWLHHRNYLKYQRRTGISYGHLWYGRTLMIAGIVNGGLGLSLAGAPLGWIIAYSVIGLVTSLLYTAGAVRKTVIVLIFAATVHNVINMAILPIATAVVAVVLLIKHLFLDPLIFSPLRHVPGPKSFAFTKWRLAYEDWKGTRTRTIFQLHQKYGPVVRIGPNEVSFNSLSALRTIYGPGSRFGRTSFYRMFDVYGEQNLFTLHSPKAHGERKKLLSHAYSKSVVMKQPTAKMVERRARQYLDLIEAQPEMISEIFSTLHYYSLDNITAFVYGEYGQTAAIRGSAFHRALISDILHPSRRRLSWSIVHLKSLTQWLYRQSGLMGQLVQPVLPMQQPTTYTGIRGHALQAFRSFKAEAEVAKPPEPKDDHMPIIQSLWQYHESQMPGGLNDMQMASECADHFLAGIDTTSDSLMFLIWALSLPGNEKFQEKLREEVMTISGDGLNQWGNPRAEASDRCTYLNAVIKETIRLYAPLPSTEPRSVETDSVIDGYTIPGNTVVGMSPWVMHRNADVFKDPLVFNPDRWLGPDAAELNRWFWGFSSGGRMCIGMHLAMVEMTVLAATMYRQFRTTIAPGFEDTTPAITARVETFYDERFPKVQESTCLIKFTKLKS</sequence>
<feature type="signal peptide" evidence="5">
    <location>
        <begin position="1"/>
        <end position="22"/>
    </location>
</feature>
<gene>
    <name evidence="7" type="ORF">F53441_8026</name>
</gene>
<keyword evidence="4" id="KW-0812">Transmembrane</keyword>
<keyword evidence="4" id="KW-1133">Transmembrane helix</keyword>
<dbReference type="InterPro" id="IPR036396">
    <property type="entry name" value="Cyt_P450_sf"/>
</dbReference>
<feature type="transmembrane region" description="Helical" evidence="4">
    <location>
        <begin position="315"/>
        <end position="335"/>
    </location>
</feature>
<evidence type="ECO:0000256" key="5">
    <source>
        <dbReference type="SAM" id="SignalP"/>
    </source>
</evidence>
<dbReference type="Proteomes" id="UP000605986">
    <property type="component" value="Unassembled WGS sequence"/>
</dbReference>
<dbReference type="CDD" id="cd09630">
    <property type="entry name" value="CDH_like_cytochrome"/>
    <property type="match status" value="1"/>
</dbReference>
<evidence type="ECO:0000313" key="8">
    <source>
        <dbReference type="Proteomes" id="UP000605986"/>
    </source>
</evidence>
<feature type="domain" description="DOMON" evidence="6">
    <location>
        <begin position="65"/>
        <end position="179"/>
    </location>
</feature>
<name>A0A8H4P562_9HYPO</name>
<dbReference type="Gene3D" id="1.10.630.10">
    <property type="entry name" value="Cytochrome P450"/>
    <property type="match status" value="1"/>
</dbReference>
<evidence type="ECO:0000313" key="7">
    <source>
        <dbReference type="EMBL" id="KAF4448607.1"/>
    </source>
</evidence>
<comment type="cofactor">
    <cofactor evidence="3">
        <name>heme</name>
        <dbReference type="ChEBI" id="CHEBI:30413"/>
    </cofactor>
</comment>
<feature type="transmembrane region" description="Helical" evidence="4">
    <location>
        <begin position="276"/>
        <end position="295"/>
    </location>
</feature>
<dbReference type="GO" id="GO:0020037">
    <property type="term" value="F:heme binding"/>
    <property type="evidence" value="ECO:0007669"/>
    <property type="project" value="InterPro"/>
</dbReference>
<keyword evidence="1 3" id="KW-0479">Metal-binding</keyword>
<dbReference type="PRINTS" id="PR00385">
    <property type="entry name" value="P450"/>
</dbReference>
<dbReference type="PRINTS" id="PR00463">
    <property type="entry name" value="EP450I"/>
</dbReference>
<dbReference type="InterPro" id="IPR001128">
    <property type="entry name" value="Cyt_P450"/>
</dbReference>
<dbReference type="SMART" id="SM00664">
    <property type="entry name" value="DoH"/>
    <property type="match status" value="1"/>
</dbReference>
<reference evidence="7" key="1">
    <citation type="submission" date="2020-01" db="EMBL/GenBank/DDBJ databases">
        <title>Identification and distribution of gene clusters putatively required for synthesis of sphingolipid metabolism inhibitors in phylogenetically diverse species of the filamentous fungus Fusarium.</title>
        <authorList>
            <person name="Kim H.-S."/>
            <person name="Busman M."/>
            <person name="Brown D.W."/>
            <person name="Divon H."/>
            <person name="Uhlig S."/>
            <person name="Proctor R.H."/>
        </authorList>
    </citation>
    <scope>NUCLEOTIDE SEQUENCE</scope>
    <source>
        <strain evidence="7">NRRL 53441</strain>
    </source>
</reference>
<evidence type="ECO:0000256" key="3">
    <source>
        <dbReference type="PIRSR" id="PIRSR602401-1"/>
    </source>
</evidence>
<dbReference type="Pfam" id="PF00067">
    <property type="entry name" value="p450"/>
    <property type="match status" value="1"/>
</dbReference>
<feature type="transmembrane region" description="Helical" evidence="4">
    <location>
        <begin position="216"/>
        <end position="236"/>
    </location>
</feature>
<organism evidence="7 8">
    <name type="scientific">Fusarium austroafricanum</name>
    <dbReference type="NCBI Taxonomy" id="2364996"/>
    <lineage>
        <taxon>Eukaryota</taxon>
        <taxon>Fungi</taxon>
        <taxon>Dikarya</taxon>
        <taxon>Ascomycota</taxon>
        <taxon>Pezizomycotina</taxon>
        <taxon>Sordariomycetes</taxon>
        <taxon>Hypocreomycetidae</taxon>
        <taxon>Hypocreales</taxon>
        <taxon>Nectriaceae</taxon>
        <taxon>Fusarium</taxon>
        <taxon>Fusarium concolor species complex</taxon>
    </lineage>
</organism>
<keyword evidence="4" id="KW-0472">Membrane</keyword>
<dbReference type="InterPro" id="IPR002401">
    <property type="entry name" value="Cyt_P450_E_grp-I"/>
</dbReference>
<dbReference type="CDD" id="cd11059">
    <property type="entry name" value="CYP_fungal"/>
    <property type="match status" value="1"/>
</dbReference>
<feature type="transmembrane region" description="Helical" evidence="4">
    <location>
        <begin position="341"/>
        <end position="358"/>
    </location>
</feature>
<accession>A0A8H4P562</accession>
<evidence type="ECO:0000256" key="1">
    <source>
        <dbReference type="ARBA" id="ARBA00022723"/>
    </source>
</evidence>
<dbReference type="InterPro" id="IPR017972">
    <property type="entry name" value="Cyt_P450_CS"/>
</dbReference>
<dbReference type="InterPro" id="IPR005018">
    <property type="entry name" value="DOMON_domain"/>
</dbReference>
<keyword evidence="8" id="KW-1185">Reference proteome</keyword>
<feature type="transmembrane region" description="Helical" evidence="4">
    <location>
        <begin position="365"/>
        <end position="396"/>
    </location>
</feature>
<dbReference type="Pfam" id="PF16010">
    <property type="entry name" value="CDH-cyt"/>
    <property type="match status" value="1"/>
</dbReference>
<proteinExistence type="predicted"/>
<keyword evidence="2 3" id="KW-0408">Iron</keyword>
<dbReference type="CDD" id="cd08760">
    <property type="entry name" value="Cyt_b561_FRRS1_like"/>
    <property type="match status" value="1"/>
</dbReference>
<dbReference type="OrthoDB" id="1470350at2759"/>
<dbReference type="GO" id="GO:0004497">
    <property type="term" value="F:monooxygenase activity"/>
    <property type="evidence" value="ECO:0007669"/>
    <property type="project" value="InterPro"/>
</dbReference>
<dbReference type="PANTHER" id="PTHR47797:SF4">
    <property type="entry name" value="DOMON DOMAIN-CONTAINING PROTEIN"/>
    <property type="match status" value="1"/>
</dbReference>
<feature type="chain" id="PRO_5034609373" description="DOMON domain-containing protein" evidence="5">
    <location>
        <begin position="23"/>
        <end position="902"/>
    </location>
</feature>
<protein>
    <recommendedName>
        <fullName evidence="6">DOMON domain-containing protein</fullName>
    </recommendedName>
</protein>
<feature type="binding site" description="axial binding residue" evidence="3">
    <location>
        <position position="837"/>
    </location>
    <ligand>
        <name>heme</name>
        <dbReference type="ChEBI" id="CHEBI:30413"/>
    </ligand>
    <ligandPart>
        <name>Fe</name>
        <dbReference type="ChEBI" id="CHEBI:18248"/>
    </ligandPart>
</feature>
<feature type="transmembrane region" description="Helical" evidence="4">
    <location>
        <begin position="243"/>
        <end position="264"/>
    </location>
</feature>
<dbReference type="AlphaFoldDB" id="A0A8H4P562"/>
<evidence type="ECO:0000256" key="2">
    <source>
        <dbReference type="ARBA" id="ARBA00023004"/>
    </source>
</evidence>
<dbReference type="InterPro" id="IPR015920">
    <property type="entry name" value="Cellobiose_DH-like_cyt"/>
</dbReference>
<dbReference type="EMBL" id="JAADJG010000328">
    <property type="protein sequence ID" value="KAF4448607.1"/>
    <property type="molecule type" value="Genomic_DNA"/>
</dbReference>